<name>A0A8T2TTQ1_CERRI</name>
<feature type="region of interest" description="Disordered" evidence="1">
    <location>
        <begin position="312"/>
        <end position="336"/>
    </location>
</feature>
<reference evidence="2" key="1">
    <citation type="submission" date="2021-08" db="EMBL/GenBank/DDBJ databases">
        <title>WGS assembly of Ceratopteris richardii.</title>
        <authorList>
            <person name="Marchant D.B."/>
            <person name="Chen G."/>
            <person name="Jenkins J."/>
            <person name="Shu S."/>
            <person name="Leebens-Mack J."/>
            <person name="Grimwood J."/>
            <person name="Schmutz J."/>
            <person name="Soltis P."/>
            <person name="Soltis D."/>
            <person name="Chen Z.-H."/>
        </authorList>
    </citation>
    <scope>NUCLEOTIDE SEQUENCE</scope>
    <source>
        <strain evidence="2">Whitten #5841</strain>
        <tissue evidence="2">Leaf</tissue>
    </source>
</reference>
<proteinExistence type="predicted"/>
<gene>
    <name evidence="2" type="ORF">KP509_11G064900</name>
</gene>
<dbReference type="EMBL" id="CM035416">
    <property type="protein sequence ID" value="KAH7425660.1"/>
    <property type="molecule type" value="Genomic_DNA"/>
</dbReference>
<protein>
    <submittedName>
        <fullName evidence="2">Uncharacterized protein</fullName>
    </submittedName>
</protein>
<evidence type="ECO:0000313" key="2">
    <source>
        <dbReference type="EMBL" id="KAH7425660.1"/>
    </source>
</evidence>
<sequence length="550" mass="62323">MGIPSPRRDRSVRWGARRSTVKSVPIKDVPTPRTLERKTMHKESVANLFSELKLNPGPFCLYHVKSAQKDWKLRAAALQSAEARKICRNLKNRKQLVKRFTLNAGFSDIFKRTERSKADEEHRFSLETALSYSPVELVAHNLIDKVANEYQKKRHGVWSQLGRPYSCLGMPALSLPKEHPDPRDLEHFMSEDMFSSFFMSTTKPPVRKVSIAGTGPALIKKSDLLVGGSRSHMNLQCLLLKMGLSHLHDEAHTRFPREPLEVSDQLRKSVKVNTPFSLVMDENDPQCPSSASGQKAVQLADFRGSSLQRLGVSTTQADGPPQGSPSAENAHPPRDSTQALELPKIGQEVFEWTKEFVTLRKDLQDKLKQKLLARSIRREQCRSCPPFSAEVSSKLLVHMRESCRSQSPILTLNMWRQAEENQSQKRPTSAPLLPEVESIANFYERVCLFVSNQRDDDPLMEVLVHHLKELLERGFKLQKDLLSALCYHMAHLPDNVLCTGRMSSVMPILYFVCKELRVSSADYYMLLRNSGLDRFHGGGKNLMSTQSSQP</sequence>
<keyword evidence="3" id="KW-1185">Reference proteome</keyword>
<dbReference type="Proteomes" id="UP000825935">
    <property type="component" value="Chromosome 11"/>
</dbReference>
<dbReference type="AlphaFoldDB" id="A0A8T2TTQ1"/>
<organism evidence="2 3">
    <name type="scientific">Ceratopteris richardii</name>
    <name type="common">Triangle waterfern</name>
    <dbReference type="NCBI Taxonomy" id="49495"/>
    <lineage>
        <taxon>Eukaryota</taxon>
        <taxon>Viridiplantae</taxon>
        <taxon>Streptophyta</taxon>
        <taxon>Embryophyta</taxon>
        <taxon>Tracheophyta</taxon>
        <taxon>Polypodiopsida</taxon>
        <taxon>Polypodiidae</taxon>
        <taxon>Polypodiales</taxon>
        <taxon>Pteridineae</taxon>
        <taxon>Pteridaceae</taxon>
        <taxon>Parkerioideae</taxon>
        <taxon>Ceratopteris</taxon>
    </lineage>
</organism>
<dbReference type="OrthoDB" id="1938490at2759"/>
<evidence type="ECO:0000256" key="1">
    <source>
        <dbReference type="SAM" id="MobiDB-lite"/>
    </source>
</evidence>
<evidence type="ECO:0000313" key="3">
    <source>
        <dbReference type="Proteomes" id="UP000825935"/>
    </source>
</evidence>
<dbReference type="OMA" id="THRTSAW"/>
<accession>A0A8T2TTQ1</accession>
<comment type="caution">
    <text evidence="2">The sequence shown here is derived from an EMBL/GenBank/DDBJ whole genome shotgun (WGS) entry which is preliminary data.</text>
</comment>